<proteinExistence type="predicted"/>
<reference evidence="1 2" key="1">
    <citation type="submission" date="2021-07" db="EMBL/GenBank/DDBJ databases">
        <title>Hymenobacter profundi sp. nov., isolated from deep-sea water.</title>
        <authorList>
            <person name="Kim M.K."/>
        </authorList>
    </citation>
    <scope>NUCLEOTIDE SEQUENCE [LARGE SCALE GENOMIC DNA]</scope>
    <source>
        <strain evidence="1 2">M2</strain>
    </source>
</reference>
<sequence length="45" mass="5030">MALALLAQGPFWLWLIMYTYGRYAAIVQPTLLLIHAHVVYLVAAG</sequence>
<evidence type="ECO:0000313" key="2">
    <source>
        <dbReference type="Proteomes" id="UP000826188"/>
    </source>
</evidence>
<gene>
    <name evidence="1" type="ORF">KYK14_18180</name>
</gene>
<evidence type="ECO:0000313" key="1">
    <source>
        <dbReference type="EMBL" id="MBW3130496.1"/>
    </source>
</evidence>
<comment type="caution">
    <text evidence="1">The sequence shown here is derived from an EMBL/GenBank/DDBJ whole genome shotgun (WGS) entry which is preliminary data.</text>
</comment>
<keyword evidence="2" id="KW-1185">Reference proteome</keyword>
<accession>A0ABS6X595</accession>
<name>A0ABS6X595_9BACT</name>
<dbReference type="Proteomes" id="UP000826188">
    <property type="component" value="Unassembled WGS sequence"/>
</dbReference>
<organism evidence="1 2">
    <name type="scientific">Hymenobacter profundi</name>
    <dbReference type="NCBI Taxonomy" id="1982110"/>
    <lineage>
        <taxon>Bacteria</taxon>
        <taxon>Pseudomonadati</taxon>
        <taxon>Bacteroidota</taxon>
        <taxon>Cytophagia</taxon>
        <taxon>Cytophagales</taxon>
        <taxon>Hymenobacteraceae</taxon>
        <taxon>Hymenobacter</taxon>
    </lineage>
</organism>
<protein>
    <submittedName>
        <fullName evidence="1">Uncharacterized protein</fullName>
    </submittedName>
</protein>
<dbReference type="EMBL" id="JAHWGL010000101">
    <property type="protein sequence ID" value="MBW3130496.1"/>
    <property type="molecule type" value="Genomic_DNA"/>
</dbReference>
<dbReference type="RefSeq" id="WP_185281755.1">
    <property type="nucleotide sequence ID" value="NZ_JAHWGL010000101.1"/>
</dbReference>